<comment type="subunit">
    <text evidence="6">Homotetramer.</text>
</comment>
<dbReference type="HAMAP" id="MF_00627">
    <property type="entry name" value="Thr_dehydrog"/>
    <property type="match status" value="1"/>
</dbReference>
<feature type="binding site" evidence="6">
    <location>
        <position position="115"/>
    </location>
    <ligand>
        <name>Zn(2+)</name>
        <dbReference type="ChEBI" id="CHEBI:29105"/>
        <label>2</label>
    </ligand>
</feature>
<feature type="binding site" evidence="6">
    <location>
        <position position="112"/>
    </location>
    <ligand>
        <name>Zn(2+)</name>
        <dbReference type="ChEBI" id="CHEBI:29105"/>
        <label>2</label>
    </ligand>
</feature>
<dbReference type="InterPro" id="IPR036291">
    <property type="entry name" value="NAD(P)-bd_dom_sf"/>
</dbReference>
<evidence type="ECO:0000256" key="4">
    <source>
        <dbReference type="ARBA" id="ARBA00023002"/>
    </source>
</evidence>
<dbReference type="SUPFAM" id="SSF51735">
    <property type="entry name" value="NAD(P)-binding Rossmann-fold domains"/>
    <property type="match status" value="1"/>
</dbReference>
<feature type="binding site" evidence="6">
    <location>
        <position position="191"/>
    </location>
    <ligand>
        <name>NAD(+)</name>
        <dbReference type="ChEBI" id="CHEBI:57540"/>
    </ligand>
</feature>
<dbReference type="InterPro" id="IPR002328">
    <property type="entry name" value="ADH_Zn_CS"/>
</dbReference>
<feature type="binding site" evidence="6">
    <location>
        <position position="123"/>
    </location>
    <ligand>
        <name>Zn(2+)</name>
        <dbReference type="ChEBI" id="CHEBI:29105"/>
        <label>2</label>
    </ligand>
</feature>
<keyword evidence="4 6" id="KW-0560">Oxidoreductase</keyword>
<dbReference type="EC" id="1.1.1.103" evidence="6 7"/>
<feature type="binding site" evidence="6">
    <location>
        <position position="79"/>
    </location>
    <ligand>
        <name>Zn(2+)</name>
        <dbReference type="ChEBI" id="CHEBI:29105"/>
        <label>1</label>
        <note>catalytic</note>
    </ligand>
</feature>
<evidence type="ECO:0000256" key="2">
    <source>
        <dbReference type="ARBA" id="ARBA00022723"/>
    </source>
</evidence>
<keyword evidence="3 6" id="KW-0862">Zinc</keyword>
<dbReference type="NCBIfam" id="TIGR00692">
    <property type="entry name" value="tdh"/>
    <property type="match status" value="1"/>
</dbReference>
<proteinExistence type="inferred from homology"/>
<dbReference type="Proteomes" id="UP000503088">
    <property type="component" value="Chromosome"/>
</dbReference>
<comment type="caution">
    <text evidence="6">Lacks conserved residue(s) required for the propagation of feature annotation.</text>
</comment>
<feature type="binding site" evidence="6">
    <location>
        <position position="211"/>
    </location>
    <ligand>
        <name>NAD(+)</name>
        <dbReference type="ChEBI" id="CHEBI:57540"/>
    </ligand>
</feature>
<keyword evidence="1 6" id="KW-0963">Cytoplasm</keyword>
<dbReference type="InterPro" id="IPR013149">
    <property type="entry name" value="ADH-like_C"/>
</dbReference>
<name>A0A7D4CFU4_9BACL</name>
<dbReference type="SUPFAM" id="SSF50129">
    <property type="entry name" value="GroES-like"/>
    <property type="match status" value="1"/>
</dbReference>
<gene>
    <name evidence="6 9" type="primary">tdh</name>
    <name evidence="9" type="ORF">GXN76_08505</name>
</gene>
<dbReference type="UniPathway" id="UPA00046">
    <property type="reaction ID" value="UER00505"/>
</dbReference>
<comment type="cofactor">
    <cofactor evidence="6">
        <name>Zn(2+)</name>
        <dbReference type="ChEBI" id="CHEBI:29105"/>
    </cofactor>
    <text evidence="6">Binds 2 Zn(2+) ions per subunit.</text>
</comment>
<dbReference type="PROSITE" id="PS00059">
    <property type="entry name" value="ADH_ZINC"/>
    <property type="match status" value="1"/>
</dbReference>
<dbReference type="PANTHER" id="PTHR43401">
    <property type="entry name" value="L-THREONINE 3-DEHYDROGENASE"/>
    <property type="match status" value="1"/>
</dbReference>
<evidence type="ECO:0000313" key="9">
    <source>
        <dbReference type="EMBL" id="QKG84514.1"/>
    </source>
</evidence>
<feature type="binding site" evidence="6">
    <location>
        <position position="109"/>
    </location>
    <ligand>
        <name>Zn(2+)</name>
        <dbReference type="ChEBI" id="CHEBI:29105"/>
        <label>2</label>
    </ligand>
</feature>
<dbReference type="EMBL" id="CP048104">
    <property type="protein sequence ID" value="QKG84514.1"/>
    <property type="molecule type" value="Genomic_DNA"/>
</dbReference>
<dbReference type="Gene3D" id="3.40.50.720">
    <property type="entry name" value="NAD(P)-binding Rossmann-like Domain"/>
    <property type="match status" value="1"/>
</dbReference>
<dbReference type="InterPro" id="IPR050129">
    <property type="entry name" value="Zn_alcohol_dh"/>
</dbReference>
<evidence type="ECO:0000256" key="7">
    <source>
        <dbReference type="NCBIfam" id="TIGR00692"/>
    </source>
</evidence>
<dbReference type="PANTHER" id="PTHR43401:SF2">
    <property type="entry name" value="L-THREONINE 3-DEHYDROGENASE"/>
    <property type="match status" value="1"/>
</dbReference>
<keyword evidence="5 6" id="KW-0520">NAD</keyword>
<evidence type="ECO:0000313" key="10">
    <source>
        <dbReference type="Proteomes" id="UP000503088"/>
    </source>
</evidence>
<dbReference type="Pfam" id="PF00107">
    <property type="entry name" value="ADH_zinc_N"/>
    <property type="match status" value="1"/>
</dbReference>
<dbReference type="InterPro" id="IPR020843">
    <property type="entry name" value="ER"/>
</dbReference>
<comment type="similarity">
    <text evidence="6">Belongs to the zinc-containing alcohol dehydrogenase family.</text>
</comment>
<feature type="active site" description="Charge relay system" evidence="6">
    <location>
        <position position="59"/>
    </location>
</feature>
<dbReference type="InterPro" id="IPR011032">
    <property type="entry name" value="GroES-like_sf"/>
</dbReference>
<dbReference type="GO" id="GO:0019518">
    <property type="term" value="P:L-threonine catabolic process to glycine"/>
    <property type="evidence" value="ECO:0007669"/>
    <property type="project" value="UniProtKB-UniPathway"/>
</dbReference>
<accession>A0A7D4CFU4</accession>
<feature type="binding site" evidence="6">
    <location>
        <position position="54"/>
    </location>
    <ligand>
        <name>Zn(2+)</name>
        <dbReference type="ChEBI" id="CHEBI:29105"/>
        <label>1</label>
        <note>catalytic</note>
    </ligand>
</feature>
<feature type="active site" description="Charge relay system" evidence="6">
    <location>
        <position position="56"/>
    </location>
</feature>
<feature type="binding site" evidence="6">
    <location>
        <begin position="278"/>
        <end position="280"/>
    </location>
    <ligand>
        <name>NAD(+)</name>
        <dbReference type="ChEBI" id="CHEBI:57540"/>
    </ligand>
</feature>
<comment type="pathway">
    <text evidence="6">Amino-acid degradation; L-threonine degradation via oxydo-reductase pathway; glycine from L-threonine: step 1/2.</text>
</comment>
<dbReference type="KEGG" id="kpul:GXN76_08505"/>
<dbReference type="Pfam" id="PF08240">
    <property type="entry name" value="ADH_N"/>
    <property type="match status" value="1"/>
</dbReference>
<organism evidence="9 10">
    <name type="scientific">Kroppenstedtia pulmonis</name>
    <dbReference type="NCBI Taxonomy" id="1380685"/>
    <lineage>
        <taxon>Bacteria</taxon>
        <taxon>Bacillati</taxon>
        <taxon>Bacillota</taxon>
        <taxon>Bacilli</taxon>
        <taxon>Bacillales</taxon>
        <taxon>Thermoactinomycetaceae</taxon>
        <taxon>Kroppenstedtia</taxon>
    </lineage>
</organism>
<dbReference type="Gene3D" id="3.90.180.10">
    <property type="entry name" value="Medium-chain alcohol dehydrogenases, catalytic domain"/>
    <property type="match status" value="1"/>
</dbReference>
<dbReference type="CDD" id="cd05281">
    <property type="entry name" value="TDH"/>
    <property type="match status" value="1"/>
</dbReference>
<dbReference type="GO" id="GO:0008743">
    <property type="term" value="F:L-threonine 3-dehydrogenase activity"/>
    <property type="evidence" value="ECO:0007669"/>
    <property type="project" value="UniProtKB-UniRule"/>
</dbReference>
<keyword evidence="10" id="KW-1185">Reference proteome</keyword>
<keyword evidence="2 6" id="KW-0479">Metal-binding</keyword>
<evidence type="ECO:0000256" key="6">
    <source>
        <dbReference type="HAMAP-Rule" id="MF_00627"/>
    </source>
</evidence>
<dbReference type="InterPro" id="IPR004627">
    <property type="entry name" value="L-Threonine_3-DHase"/>
</dbReference>
<dbReference type="NCBIfam" id="NF003808">
    <property type="entry name" value="PRK05396.1"/>
    <property type="match status" value="1"/>
</dbReference>
<evidence type="ECO:0000259" key="8">
    <source>
        <dbReference type="SMART" id="SM00829"/>
    </source>
</evidence>
<comment type="catalytic activity">
    <reaction evidence="6">
        <text>L-threonine + NAD(+) = (2S)-2-amino-3-oxobutanoate + NADH + H(+)</text>
        <dbReference type="Rhea" id="RHEA:13161"/>
        <dbReference type="ChEBI" id="CHEBI:15378"/>
        <dbReference type="ChEBI" id="CHEBI:57540"/>
        <dbReference type="ChEBI" id="CHEBI:57926"/>
        <dbReference type="ChEBI" id="CHEBI:57945"/>
        <dbReference type="ChEBI" id="CHEBI:78948"/>
        <dbReference type="EC" id="1.1.1.103"/>
    </reaction>
</comment>
<feature type="domain" description="Enoyl reductase (ER)" evidence="8">
    <location>
        <begin position="28"/>
        <end position="356"/>
    </location>
</feature>
<dbReference type="GO" id="GO:0008270">
    <property type="term" value="F:zinc ion binding"/>
    <property type="evidence" value="ECO:0007669"/>
    <property type="project" value="UniProtKB-UniRule"/>
</dbReference>
<dbReference type="InterPro" id="IPR013154">
    <property type="entry name" value="ADH-like_N"/>
</dbReference>
<dbReference type="SMART" id="SM00829">
    <property type="entry name" value="PKS_ER"/>
    <property type="match status" value="1"/>
</dbReference>
<comment type="function">
    <text evidence="6">Catalyzes the NAD(+)-dependent oxidation of L-threonine to 2-amino-3-ketobutyrate.</text>
</comment>
<comment type="subcellular location">
    <subcellularLocation>
        <location evidence="6">Cytoplasm</location>
    </subcellularLocation>
</comment>
<evidence type="ECO:0000256" key="5">
    <source>
        <dbReference type="ARBA" id="ARBA00023027"/>
    </source>
</evidence>
<evidence type="ECO:0000256" key="1">
    <source>
        <dbReference type="ARBA" id="ARBA00022490"/>
    </source>
</evidence>
<dbReference type="GO" id="GO:0005737">
    <property type="term" value="C:cytoplasm"/>
    <property type="evidence" value="ECO:0007669"/>
    <property type="project" value="UniProtKB-SubCell"/>
</dbReference>
<feature type="binding site" evidence="6">
    <location>
        <position position="216"/>
    </location>
    <ligand>
        <name>NAD(+)</name>
        <dbReference type="ChEBI" id="CHEBI:57540"/>
    </ligand>
</feature>
<protein>
    <recommendedName>
        <fullName evidence="6 7">L-threonine 3-dehydrogenase</fullName>
        <shortName evidence="6">TDH</shortName>
        <ecNumber evidence="6 7">1.1.1.103</ecNumber>
    </recommendedName>
</protein>
<sequence length="358" mass="38675">MLKLFERKGVSAVSGMMRALVKHDKGYGAEIRQVPIPEIGLDEVLVKVQATTICGTDVHIYTWDDWAANRVRPPLVFGHEFSGEVVKVGDRVQHLKPGDHVSAETHIVCHHCPQCRRGEAHVCANTEIIGVDRNGCFAEYAAMPAENLWKNSKNLPPEVASAMEPMGNAVHTALSGPISGKSVAVIGCGPIGVMAVAVAKASGAASVIALDINEYRLQLAKKMGATHLIHSLEEDPVRRVRSLTGGWGVDVVLEMSGNPLAIRQGFSMVTGGGRVSMLGLPTQPIEIDVANDIVFKGVQVHGIVGRRMYETWQQTAGFLESGQVDLSPLITHRFSLDEFEKGFEQMISGKSGKVVLYP</sequence>
<reference evidence="9 10" key="1">
    <citation type="submission" date="2020-01" db="EMBL/GenBank/DDBJ databases">
        <authorList>
            <person name="Gulvik C.A."/>
            <person name="Batra D.G."/>
        </authorList>
    </citation>
    <scope>NUCLEOTIDE SEQUENCE [LARGE SCALE GENOMIC DNA]</scope>
    <source>
        <strain evidence="9 10">W9323</strain>
    </source>
</reference>
<feature type="binding site" evidence="6">
    <location>
        <position position="80"/>
    </location>
    <ligand>
        <name>Zn(2+)</name>
        <dbReference type="ChEBI" id="CHEBI:29105"/>
        <label>1</label>
        <note>catalytic</note>
    </ligand>
</feature>
<dbReference type="AlphaFoldDB" id="A0A7D4CFU4"/>
<feature type="site" description="Important for catalytic activity for the proton relay mechanism but does not participate directly in the coordination of zinc atom" evidence="6">
    <location>
        <position position="164"/>
    </location>
</feature>
<evidence type="ECO:0000256" key="3">
    <source>
        <dbReference type="ARBA" id="ARBA00022833"/>
    </source>
</evidence>